<dbReference type="Proteomes" id="UP000014803">
    <property type="component" value="Chromosome"/>
</dbReference>
<reference evidence="2 3" key="1">
    <citation type="journal article" date="2013" name="Sci. Rep.">
        <title>Extraordinary expansion of a Sorangium cellulosum genome from an alkaline milieu.</title>
        <authorList>
            <person name="Han K."/>
            <person name="Li Z.F."/>
            <person name="Peng R."/>
            <person name="Zhu L.P."/>
            <person name="Zhou T."/>
            <person name="Wang L.G."/>
            <person name="Li S.G."/>
            <person name="Zhang X.B."/>
            <person name="Hu W."/>
            <person name="Wu Z.H."/>
            <person name="Qin N."/>
            <person name="Li Y.Z."/>
        </authorList>
    </citation>
    <scope>NUCLEOTIDE SEQUENCE [LARGE SCALE GENOMIC DNA]</scope>
    <source>
        <strain evidence="2 3">So0157-2</strain>
    </source>
</reference>
<sequence>MHACAPSLPCSPYVARSVGASSPGSPSPPSPAAITLSRTIARAPRLKIIAIDDLPSRAEASAATARTPKITDVASFSATTASSPPRTRTGIPSGGAMTVDAFGPANDPPYDHSSPPSQRRLPQRSTPEGSVISSANAPPQAYTRRVGASPSPRPLAASPIACCIVFTGALFVPGLSSSPCSLTNTPHSSSAGAVAGSPSQGDFGRERQTRSS</sequence>
<dbReference type="HOGENOM" id="CLU_1299070_0_0_7"/>
<proteinExistence type="predicted"/>
<feature type="compositionally biased region" description="Polar residues" evidence="1">
    <location>
        <begin position="177"/>
        <end position="187"/>
    </location>
</feature>
<feature type="compositionally biased region" description="Polar residues" evidence="1">
    <location>
        <begin position="123"/>
        <end position="137"/>
    </location>
</feature>
<dbReference type="EMBL" id="CP003969">
    <property type="protein sequence ID" value="AGP38274.1"/>
    <property type="molecule type" value="Genomic_DNA"/>
</dbReference>
<accession>S4Y0H8</accession>
<dbReference type="KEGG" id="scu:SCE1572_29625"/>
<evidence type="ECO:0000313" key="3">
    <source>
        <dbReference type="Proteomes" id="UP000014803"/>
    </source>
</evidence>
<dbReference type="AlphaFoldDB" id="S4Y0H8"/>
<feature type="compositionally biased region" description="Basic and acidic residues" evidence="1">
    <location>
        <begin position="203"/>
        <end position="212"/>
    </location>
</feature>
<protein>
    <submittedName>
        <fullName evidence="2">Uncharacterized protein</fullName>
    </submittedName>
</protein>
<name>S4Y0H8_SORCE</name>
<feature type="region of interest" description="Disordered" evidence="1">
    <location>
        <begin position="52"/>
        <end position="153"/>
    </location>
</feature>
<feature type="compositionally biased region" description="Low complexity" evidence="1">
    <location>
        <begin position="57"/>
        <end position="89"/>
    </location>
</feature>
<feature type="region of interest" description="Disordered" evidence="1">
    <location>
        <begin position="177"/>
        <end position="212"/>
    </location>
</feature>
<evidence type="ECO:0000313" key="2">
    <source>
        <dbReference type="EMBL" id="AGP38274.1"/>
    </source>
</evidence>
<evidence type="ECO:0000256" key="1">
    <source>
        <dbReference type="SAM" id="MobiDB-lite"/>
    </source>
</evidence>
<feature type="compositionally biased region" description="Low complexity" evidence="1">
    <location>
        <begin position="188"/>
        <end position="201"/>
    </location>
</feature>
<gene>
    <name evidence="2" type="ORF">SCE1572_29625</name>
</gene>
<organism evidence="2 3">
    <name type="scientific">Sorangium cellulosum So0157-2</name>
    <dbReference type="NCBI Taxonomy" id="1254432"/>
    <lineage>
        <taxon>Bacteria</taxon>
        <taxon>Pseudomonadati</taxon>
        <taxon>Myxococcota</taxon>
        <taxon>Polyangia</taxon>
        <taxon>Polyangiales</taxon>
        <taxon>Polyangiaceae</taxon>
        <taxon>Sorangium</taxon>
    </lineage>
</organism>